<dbReference type="SMART" id="SM00450">
    <property type="entry name" value="RHOD"/>
    <property type="match status" value="1"/>
</dbReference>
<evidence type="ECO:0000313" key="13">
    <source>
        <dbReference type="EMBL" id="ODQ81642.1"/>
    </source>
</evidence>
<gene>
    <name evidence="13" type="ORF">BABINDRAFT_6316</name>
</gene>
<evidence type="ECO:0000256" key="6">
    <source>
        <dbReference type="ARBA" id="ARBA00022912"/>
    </source>
</evidence>
<dbReference type="OrthoDB" id="26523at2759"/>
<feature type="region of interest" description="Disordered" evidence="11">
    <location>
        <begin position="503"/>
        <end position="550"/>
    </location>
</feature>
<dbReference type="PANTHER" id="PTHR10828:SF17">
    <property type="entry name" value="PROTEIN-TYROSINE-PHOSPHATASE"/>
    <property type="match status" value="1"/>
</dbReference>
<evidence type="ECO:0000256" key="4">
    <source>
        <dbReference type="ARBA" id="ARBA00022776"/>
    </source>
</evidence>
<dbReference type="PRINTS" id="PR00716">
    <property type="entry name" value="MPIPHPHTASE"/>
</dbReference>
<evidence type="ECO:0000256" key="5">
    <source>
        <dbReference type="ARBA" id="ARBA00022801"/>
    </source>
</evidence>
<organism evidence="13 14">
    <name type="scientific">Babjeviella inositovora NRRL Y-12698</name>
    <dbReference type="NCBI Taxonomy" id="984486"/>
    <lineage>
        <taxon>Eukaryota</taxon>
        <taxon>Fungi</taxon>
        <taxon>Dikarya</taxon>
        <taxon>Ascomycota</taxon>
        <taxon>Saccharomycotina</taxon>
        <taxon>Pichiomycetes</taxon>
        <taxon>Serinales incertae sedis</taxon>
        <taxon>Babjeviella</taxon>
    </lineage>
</organism>
<dbReference type="InterPro" id="IPR036873">
    <property type="entry name" value="Rhodanese-like_dom_sf"/>
</dbReference>
<comment type="similarity">
    <text evidence="1 10">Belongs to the MPI phosphatase family.</text>
</comment>
<evidence type="ECO:0000256" key="3">
    <source>
        <dbReference type="ARBA" id="ARBA00022618"/>
    </source>
</evidence>
<protein>
    <recommendedName>
        <fullName evidence="9 10">M-phase inducer phosphatase</fullName>
        <ecNumber evidence="2 10">3.1.3.48</ecNumber>
    </recommendedName>
</protein>
<dbReference type="EC" id="3.1.3.48" evidence="2 10"/>
<dbReference type="GO" id="GO:0005737">
    <property type="term" value="C:cytoplasm"/>
    <property type="evidence" value="ECO:0007669"/>
    <property type="project" value="TreeGrafter"/>
</dbReference>
<keyword evidence="7 10" id="KW-0131">Cell cycle</keyword>
<dbReference type="GO" id="GO:0010971">
    <property type="term" value="P:positive regulation of G2/M transition of mitotic cell cycle"/>
    <property type="evidence" value="ECO:0007669"/>
    <property type="project" value="TreeGrafter"/>
</dbReference>
<dbReference type="AlphaFoldDB" id="A0A1E3QX36"/>
<dbReference type="STRING" id="984486.A0A1E3QX36"/>
<evidence type="ECO:0000256" key="1">
    <source>
        <dbReference type="ARBA" id="ARBA00011065"/>
    </source>
</evidence>
<dbReference type="GO" id="GO:0005634">
    <property type="term" value="C:nucleus"/>
    <property type="evidence" value="ECO:0007669"/>
    <property type="project" value="TreeGrafter"/>
</dbReference>
<evidence type="ECO:0000313" key="14">
    <source>
        <dbReference type="Proteomes" id="UP000094336"/>
    </source>
</evidence>
<dbReference type="GO" id="GO:0000086">
    <property type="term" value="P:G2/M transition of mitotic cell cycle"/>
    <property type="evidence" value="ECO:0007669"/>
    <property type="project" value="TreeGrafter"/>
</dbReference>
<dbReference type="GO" id="GO:0110032">
    <property type="term" value="P:positive regulation of G2/MI transition of meiotic cell cycle"/>
    <property type="evidence" value="ECO:0007669"/>
    <property type="project" value="TreeGrafter"/>
</dbReference>
<comment type="function">
    <text evidence="10">Tyrosine protein phosphatase which functions as a dosage-dependent inducer of mitotic progression.</text>
</comment>
<feature type="compositionally biased region" description="Low complexity" evidence="11">
    <location>
        <begin position="513"/>
        <end position="534"/>
    </location>
</feature>
<dbReference type="CDD" id="cd01530">
    <property type="entry name" value="Cdc25"/>
    <property type="match status" value="1"/>
</dbReference>
<dbReference type="GO" id="GO:0051301">
    <property type="term" value="P:cell division"/>
    <property type="evidence" value="ECO:0007669"/>
    <property type="project" value="UniProtKB-UniRule"/>
</dbReference>
<name>A0A1E3QX36_9ASCO</name>
<keyword evidence="14" id="KW-1185">Reference proteome</keyword>
<dbReference type="PANTHER" id="PTHR10828">
    <property type="entry name" value="M-PHASE INDUCER PHOSPHATASE DUAL SPECIFICITY PHOSPHATASE CDC25"/>
    <property type="match status" value="1"/>
</dbReference>
<evidence type="ECO:0000256" key="7">
    <source>
        <dbReference type="ARBA" id="ARBA00023306"/>
    </source>
</evidence>
<evidence type="ECO:0000256" key="9">
    <source>
        <dbReference type="ARBA" id="ARBA00067190"/>
    </source>
</evidence>
<evidence type="ECO:0000256" key="2">
    <source>
        <dbReference type="ARBA" id="ARBA00013064"/>
    </source>
</evidence>
<dbReference type="Pfam" id="PF00581">
    <property type="entry name" value="Rhodanese"/>
    <property type="match status" value="1"/>
</dbReference>
<dbReference type="PROSITE" id="PS50206">
    <property type="entry name" value="RHODANESE_3"/>
    <property type="match status" value="1"/>
</dbReference>
<dbReference type="Proteomes" id="UP000094336">
    <property type="component" value="Unassembled WGS sequence"/>
</dbReference>
<dbReference type="GeneID" id="30150255"/>
<dbReference type="SUPFAM" id="SSF52821">
    <property type="entry name" value="Rhodanese/Cell cycle control phosphatase"/>
    <property type="match status" value="1"/>
</dbReference>
<feature type="region of interest" description="Disordered" evidence="11">
    <location>
        <begin position="227"/>
        <end position="251"/>
    </location>
</feature>
<dbReference type="InterPro" id="IPR000751">
    <property type="entry name" value="MPI_Phosphatase"/>
</dbReference>
<proteinExistence type="inferred from homology"/>
<keyword evidence="6 10" id="KW-0904">Protein phosphatase</keyword>
<keyword evidence="3 10" id="KW-0132">Cell division</keyword>
<dbReference type="Gene3D" id="3.40.250.10">
    <property type="entry name" value="Rhodanese-like domain"/>
    <property type="match status" value="1"/>
</dbReference>
<dbReference type="InterPro" id="IPR001763">
    <property type="entry name" value="Rhodanese-like_dom"/>
</dbReference>
<evidence type="ECO:0000256" key="8">
    <source>
        <dbReference type="ARBA" id="ARBA00051722"/>
    </source>
</evidence>
<evidence type="ECO:0000256" key="10">
    <source>
        <dbReference type="RuleBase" id="RU368028"/>
    </source>
</evidence>
<keyword evidence="5 10" id="KW-0378">Hydrolase</keyword>
<sequence length="634" mass="70700">MTQVTEYRPSMASSPVLSSASTPFFQTMSLQAATLSTKRAAHSPPTFDYDEYDDDFDVDDIPLMDLDEDITVFSAPKDESCKKLNFAGKTVFPCLGSPRVATPAARNFFNQKTEERKPLGNISNFFQSPVEKGKATPFNRRALHSRSMSEFPSRGFSLGSSSSCSSPPPSLSLDIPPSIFEGESAVTSATTVSSRKSIFSAPKGVLDLDRSILGTLMDDDDYVRNFQSSEDETPASPSGDRPVGGSPLLQRRVSRPVMIQAARKMNHSTGDLTRRLGALCRRTHSMFHTPTEVDVSKTNAHLGETDLHTFHVARDLLPRISEDELVRVLSGDYTNKFDTFQVIDCRFGYEYNGGHVDGAENVNSQEELIAKFLTPSSLSDAKKTLLVFHCEFSMKRGPSMAAHLRKCDRLKNKDNYPHLDYPDIVILEGGYKSFYTKYKHKCYPQNYIEMDHPEFTDLCKENLNCFRKDIKKKPLARAQTYHFSEPFLSEQQVPSHRLKRQKSTNFSGDFDLPTSVSTPSTTRSISRKASSSFSMTRHTPSSSISSISSPFSGQEVKQNLTSFLSAKSKRKSAAPMDFGFKFPMAKGTQMDFSMTSITDGLTETSHIVSTETAEELSFFGQRSLQRSHTASTFF</sequence>
<reference evidence="14" key="1">
    <citation type="submission" date="2016-05" db="EMBL/GenBank/DDBJ databases">
        <title>Comparative genomics of biotechnologically important yeasts.</title>
        <authorList>
            <consortium name="DOE Joint Genome Institute"/>
            <person name="Riley R."/>
            <person name="Haridas S."/>
            <person name="Wolfe K.H."/>
            <person name="Lopes M.R."/>
            <person name="Hittinger C.T."/>
            <person name="Goker M."/>
            <person name="Salamov A."/>
            <person name="Wisecaver J."/>
            <person name="Long T.M."/>
            <person name="Aerts A.L."/>
            <person name="Barry K."/>
            <person name="Choi C."/>
            <person name="Clum A."/>
            <person name="Coughlan A.Y."/>
            <person name="Deshpande S."/>
            <person name="Douglass A.P."/>
            <person name="Hanson S.J."/>
            <person name="Klenk H.-P."/>
            <person name="Labutti K."/>
            <person name="Lapidus A."/>
            <person name="Lindquist E."/>
            <person name="Lipzen A."/>
            <person name="Meier-Kolthoff J.P."/>
            <person name="Ohm R.A."/>
            <person name="Otillar R.P."/>
            <person name="Pangilinan J."/>
            <person name="Peng Y."/>
            <person name="Rokas A."/>
            <person name="Rosa C.A."/>
            <person name="Scheuner C."/>
            <person name="Sibirny A.A."/>
            <person name="Slot J.C."/>
            <person name="Stielow J.B."/>
            <person name="Sun H."/>
            <person name="Kurtzman C.P."/>
            <person name="Blackwell M."/>
            <person name="Grigoriev I.V."/>
            <person name="Jeffries T.W."/>
        </authorList>
    </citation>
    <scope>NUCLEOTIDE SEQUENCE [LARGE SCALE GENOMIC DNA]</scope>
    <source>
        <strain evidence="14">NRRL Y-12698</strain>
    </source>
</reference>
<keyword evidence="4 10" id="KW-0498">Mitosis</keyword>
<feature type="domain" description="Rhodanese" evidence="12">
    <location>
        <begin position="336"/>
        <end position="443"/>
    </location>
</feature>
<dbReference type="GO" id="GO:0004725">
    <property type="term" value="F:protein tyrosine phosphatase activity"/>
    <property type="evidence" value="ECO:0007669"/>
    <property type="project" value="UniProtKB-UniRule"/>
</dbReference>
<evidence type="ECO:0000259" key="12">
    <source>
        <dbReference type="PROSITE" id="PS50206"/>
    </source>
</evidence>
<evidence type="ECO:0000256" key="11">
    <source>
        <dbReference type="SAM" id="MobiDB-lite"/>
    </source>
</evidence>
<comment type="catalytic activity">
    <reaction evidence="8 10">
        <text>O-phospho-L-tyrosyl-[protein] + H2O = L-tyrosyl-[protein] + phosphate</text>
        <dbReference type="Rhea" id="RHEA:10684"/>
        <dbReference type="Rhea" id="RHEA-COMP:10136"/>
        <dbReference type="Rhea" id="RHEA-COMP:20101"/>
        <dbReference type="ChEBI" id="CHEBI:15377"/>
        <dbReference type="ChEBI" id="CHEBI:43474"/>
        <dbReference type="ChEBI" id="CHEBI:46858"/>
        <dbReference type="ChEBI" id="CHEBI:61978"/>
        <dbReference type="EC" id="3.1.3.48"/>
    </reaction>
</comment>
<dbReference type="FunFam" id="3.40.250.10:FF:000021">
    <property type="entry name" value="M-phase inducer phosphatase cdc-25.2"/>
    <property type="match status" value="1"/>
</dbReference>
<dbReference type="RefSeq" id="XP_018986970.1">
    <property type="nucleotide sequence ID" value="XM_019132402.1"/>
</dbReference>
<dbReference type="EMBL" id="KV454427">
    <property type="protein sequence ID" value="ODQ81642.1"/>
    <property type="molecule type" value="Genomic_DNA"/>
</dbReference>
<accession>A0A1E3QX36</accession>